<keyword evidence="6 9" id="KW-0326">Glycosidase</keyword>
<keyword evidence="10" id="KW-1133">Transmembrane helix</keyword>
<evidence type="ECO:0000256" key="10">
    <source>
        <dbReference type="SAM" id="Phobius"/>
    </source>
</evidence>
<dbReference type="InterPro" id="IPR050843">
    <property type="entry name" value="Glycosyl_Hydrlase_38"/>
</dbReference>
<dbReference type="PANTHER" id="PTHR11607">
    <property type="entry name" value="ALPHA-MANNOSIDASE"/>
    <property type="match status" value="1"/>
</dbReference>
<keyword evidence="13" id="KW-1185">Reference proteome</keyword>
<dbReference type="Gene3D" id="2.70.98.30">
    <property type="entry name" value="Golgi alpha-mannosidase II, domain 4"/>
    <property type="match status" value="1"/>
</dbReference>
<keyword evidence="10" id="KW-0812">Transmembrane</keyword>
<dbReference type="Gene3D" id="1.20.1270.50">
    <property type="entry name" value="Glycoside hydrolase family 38, central domain"/>
    <property type="match status" value="1"/>
</dbReference>
<name>A0A087UJA3_STEMI</name>
<dbReference type="SUPFAM" id="SSF88688">
    <property type="entry name" value="Families 57/38 glycoside transferase middle domain"/>
    <property type="match status" value="1"/>
</dbReference>
<dbReference type="Gene3D" id="2.60.40.1180">
    <property type="entry name" value="Golgi alpha-mannosidase II"/>
    <property type="match status" value="1"/>
</dbReference>
<proteinExistence type="inferred from homology"/>
<evidence type="ECO:0000256" key="8">
    <source>
        <dbReference type="ARBA" id="ARBA00093232"/>
    </source>
</evidence>
<evidence type="ECO:0000256" key="9">
    <source>
        <dbReference type="RuleBase" id="RU361199"/>
    </source>
</evidence>
<dbReference type="GO" id="GO:0006013">
    <property type="term" value="P:mannose metabolic process"/>
    <property type="evidence" value="ECO:0007669"/>
    <property type="project" value="InterPro"/>
</dbReference>
<dbReference type="InterPro" id="IPR028995">
    <property type="entry name" value="Glyco_hydro_57/38_cen_sf"/>
</dbReference>
<dbReference type="GO" id="GO:0046872">
    <property type="term" value="F:metal ion binding"/>
    <property type="evidence" value="ECO:0007669"/>
    <property type="project" value="UniProtKB-KW"/>
</dbReference>
<evidence type="ECO:0000256" key="5">
    <source>
        <dbReference type="ARBA" id="ARBA00022833"/>
    </source>
</evidence>
<dbReference type="Pfam" id="PF07748">
    <property type="entry name" value="Glyco_hydro_38C"/>
    <property type="match status" value="1"/>
</dbReference>
<dbReference type="InterPro" id="IPR011013">
    <property type="entry name" value="Gal_mutarotase_sf_dom"/>
</dbReference>
<evidence type="ECO:0000313" key="12">
    <source>
        <dbReference type="EMBL" id="KFM77442.1"/>
    </source>
</evidence>
<organism evidence="12 13">
    <name type="scientific">Stegodyphus mimosarum</name>
    <name type="common">African social velvet spider</name>
    <dbReference type="NCBI Taxonomy" id="407821"/>
    <lineage>
        <taxon>Eukaryota</taxon>
        <taxon>Metazoa</taxon>
        <taxon>Ecdysozoa</taxon>
        <taxon>Arthropoda</taxon>
        <taxon>Chelicerata</taxon>
        <taxon>Arachnida</taxon>
        <taxon>Araneae</taxon>
        <taxon>Araneomorphae</taxon>
        <taxon>Entelegynae</taxon>
        <taxon>Eresoidea</taxon>
        <taxon>Eresidae</taxon>
        <taxon>Stegodyphus</taxon>
    </lineage>
</organism>
<evidence type="ECO:0000256" key="7">
    <source>
        <dbReference type="ARBA" id="ARBA00059516"/>
    </source>
</evidence>
<dbReference type="Proteomes" id="UP000054359">
    <property type="component" value="Unassembled WGS sequence"/>
</dbReference>
<dbReference type="AlphaFoldDB" id="A0A087UJA3"/>
<dbReference type="STRING" id="407821.A0A087UJA3"/>
<keyword evidence="10" id="KW-0472">Membrane</keyword>
<dbReference type="SUPFAM" id="SSF74650">
    <property type="entry name" value="Galactose mutarotase-like"/>
    <property type="match status" value="1"/>
</dbReference>
<dbReference type="GO" id="GO:0000139">
    <property type="term" value="C:Golgi membrane"/>
    <property type="evidence" value="ECO:0007669"/>
    <property type="project" value="TreeGrafter"/>
</dbReference>
<accession>A0A087UJA3</accession>
<dbReference type="GO" id="GO:0030246">
    <property type="term" value="F:carbohydrate binding"/>
    <property type="evidence" value="ECO:0007669"/>
    <property type="project" value="InterPro"/>
</dbReference>
<evidence type="ECO:0000256" key="3">
    <source>
        <dbReference type="ARBA" id="ARBA00022723"/>
    </source>
</evidence>
<dbReference type="EMBL" id="KK120065">
    <property type="protein sequence ID" value="KFM77442.1"/>
    <property type="molecule type" value="Genomic_DNA"/>
</dbReference>
<keyword evidence="3 9" id="KW-0479">Metal-binding</keyword>
<comment type="subunit">
    <text evidence="2">Homodimer; disulfide-linked.</text>
</comment>
<dbReference type="FunFam" id="1.20.1270.50:FF:000001">
    <property type="entry name" value="Alpha-mannosidase"/>
    <property type="match status" value="1"/>
</dbReference>
<dbReference type="Pfam" id="PF01074">
    <property type="entry name" value="Glyco_hydro_38N"/>
    <property type="match status" value="1"/>
</dbReference>
<reference evidence="12 13" key="1">
    <citation type="submission" date="2013-11" db="EMBL/GenBank/DDBJ databases">
        <title>Genome sequencing of Stegodyphus mimosarum.</title>
        <authorList>
            <person name="Bechsgaard J."/>
        </authorList>
    </citation>
    <scope>NUCLEOTIDE SEQUENCE [LARGE SCALE GENOMIC DNA]</scope>
</reference>
<dbReference type="InterPro" id="IPR011330">
    <property type="entry name" value="Glyco_hydro/deAcase_b/a-brl"/>
</dbReference>
<comment type="catalytic activity">
    <reaction evidence="8">
        <text>N(4)-{beta-D-GlcNAc-(1-&gt;2)-alpha-D-Man-(1-&gt;3)-[alpha-D-Man-(1-&gt;3)-[alpha-D-Man-(1-&gt;6)]-alpha-D-Man-(1-&gt;6)]-beta-D-Man-(1-&gt;4)-beta-D-GlcNAc-(1-&gt;4)-beta-D-GlcNAc}-L-asparaginyl-[protein] + 2 H2O = 2 alpha-D-mannopyranose + an N(4)-{beta-D-GlcNAc-(1-&gt;2)-alpha-D-Man-(1-&gt;3)-[alpha-D-Man-(1-&gt;6)]-beta-D-Man-(1-&gt;4)-beta-D-GlcNAc-(1-&gt;4)-beta-D-GlcNAc}-L-asparaginyl-[protein]</text>
        <dbReference type="Rhea" id="RHEA:56052"/>
        <dbReference type="Rhea" id="RHEA-COMP:14368"/>
        <dbReference type="Rhea" id="RHEA-COMP:14369"/>
        <dbReference type="ChEBI" id="CHEBI:15377"/>
        <dbReference type="ChEBI" id="CHEBI:28729"/>
        <dbReference type="ChEBI" id="CHEBI:60615"/>
        <dbReference type="ChEBI" id="CHEBI:60625"/>
        <dbReference type="EC" id="3.2.1.114"/>
    </reaction>
</comment>
<feature type="transmembrane region" description="Helical" evidence="10">
    <location>
        <begin position="12"/>
        <end position="30"/>
    </location>
</feature>
<gene>
    <name evidence="12" type="ORF">X975_09709</name>
</gene>
<protein>
    <recommendedName>
        <fullName evidence="9">Alpha-mannosidase</fullName>
        <ecNumber evidence="9">3.2.1.-</ecNumber>
    </recommendedName>
</protein>
<feature type="domain" description="Glycoside hydrolase family 38 central" evidence="11">
    <location>
        <begin position="451"/>
        <end position="535"/>
    </location>
</feature>
<dbReference type="OrthoDB" id="10261055at2759"/>
<dbReference type="SUPFAM" id="SSF88713">
    <property type="entry name" value="Glycoside hydrolase/deacetylase"/>
    <property type="match status" value="1"/>
</dbReference>
<dbReference type="InterPro" id="IPR037094">
    <property type="entry name" value="Glyco_hydro_38_cen_sf"/>
</dbReference>
<evidence type="ECO:0000313" key="13">
    <source>
        <dbReference type="Proteomes" id="UP000054359"/>
    </source>
</evidence>
<dbReference type="InterPro" id="IPR011682">
    <property type="entry name" value="Glyco_hydro_38_C"/>
</dbReference>
<dbReference type="InterPro" id="IPR013780">
    <property type="entry name" value="Glyco_hydro_b"/>
</dbReference>
<dbReference type="PROSITE" id="PS51257">
    <property type="entry name" value="PROKAR_LIPOPROTEIN"/>
    <property type="match status" value="1"/>
</dbReference>
<feature type="non-terminal residue" evidence="12">
    <location>
        <position position="1081"/>
    </location>
</feature>
<dbReference type="SMART" id="SM00872">
    <property type="entry name" value="Alpha-mann_mid"/>
    <property type="match status" value="1"/>
</dbReference>
<sequence length="1081" mass="125292">MLGRFPRRFRPRAFLAILLLGGCLLVTVYYSPLPDEAFLKIIPQSESIHTSAAGWWKWWWSDPNKCKKNENPRPESERVILGDIYSKLDFGVPDSRGIGFWNEVLESRYRKIRETWKDLPLKVIIVPHSHTDPGWLRTCDDYSDNYVNHILDNMVLFLNKTEDFKFIWSEVSFFSKWWHRQSFSVQNTMKKIIERKQLEIVTGGWVMADEATTSYFAVIDQLVEGHQWLNHFIKIKPQNAWSVDVFGHSATMPYLLSLAGISNMVILRAHYALKKLFSYMKWFDFYWEQPFDSPRVFCHMAPSDLYSFKHVCGPDPFVCLKFDFRQVGGEYSESTSDVITEQNVELKANYLLSQYGRYASLFGHNVLLVPLGDDFRYNVYIEWVQQYENYKKLMNYINNRHDWHAQVRFGTLSDYFEEVHERLKTNVSKSVTSIQGDFFPYADIYANARPSYWTGFYSTRPFYKKLAQELEHWLRTGEILYSFAKTIVDKNSVNMLLKDYSSLSSARQHLGLFQHHDAITGTSKEVVMSDYGRKLHSGVIDAMSVISHSSQFLLMENIQNGRTWTSQIFPDIYRASHKESSKKLSIVISENGRKIIVFNSLTSRRTEIIRIKVRSPQILVFDSMGKEVPSQINPVWKDSLVISNSVFELVFAVRLQPLSFSTFVLTKNLQDNFKQSTKAVISLFLKDDAMSPLKNSAFKFEKPKVNDILVESAKISARFTRNGILKEIHMKDAGVSRKVSIDFYAYIPKEYQSGAYLFHPELSEAIPLSNLSEHFPVLCLIRGSVVSELNIVYHNFFKFAIRLYHFEDAPVGLQMEISSDLSKTNKDIELIMRIKSDLKNYDTFYTDSNGFQMLKRKYLHELPVQGNYYPATNGIFIEEEKFRLNLLIPYSHGVTSPTSGVIEVMLDRKMRNDDGRGMGEGVEDNRSISATYWLMPDIIYTKSFQRNFLSPEAFLLSMCLQYPPVTLITENAEALLKRPHMSFLSSPWPLDTHLVNLRNLPLEENYTIPSDSSLLIIYDRNDDCKVKSFADLIFEEFHNVGIFSDVNVNSIEKTTLTGTEDDTVSSYSSSSKLQVYKITFR</sequence>
<dbReference type="Pfam" id="PF09261">
    <property type="entry name" value="Alpha-mann_mid"/>
    <property type="match status" value="1"/>
</dbReference>
<comment type="function">
    <text evidence="7">Catalyzes the first committed step in the biosynthesis of complex N-glycans. It controls conversion of high mannose to complex N-glycans; the final hydrolytic step in the N-glycan maturation pathway.</text>
</comment>
<dbReference type="EC" id="3.2.1.-" evidence="9"/>
<dbReference type="GO" id="GO:0006491">
    <property type="term" value="P:N-glycan processing"/>
    <property type="evidence" value="ECO:0007669"/>
    <property type="project" value="TreeGrafter"/>
</dbReference>
<dbReference type="InterPro" id="IPR027291">
    <property type="entry name" value="Glyco_hydro_38_N_sf"/>
</dbReference>
<evidence type="ECO:0000256" key="1">
    <source>
        <dbReference type="ARBA" id="ARBA00009792"/>
    </source>
</evidence>
<evidence type="ECO:0000256" key="6">
    <source>
        <dbReference type="ARBA" id="ARBA00023295"/>
    </source>
</evidence>
<dbReference type="InterPro" id="IPR000602">
    <property type="entry name" value="Glyco_hydro_38_N"/>
</dbReference>
<keyword evidence="5 9" id="KW-0862">Zinc</keyword>
<dbReference type="GO" id="GO:0004572">
    <property type="term" value="F:mannosyl-oligosaccharide 1,3-1,6-alpha-mannosidase activity"/>
    <property type="evidence" value="ECO:0007669"/>
    <property type="project" value="UniProtKB-EC"/>
</dbReference>
<dbReference type="OMA" id="DQNGYQL"/>
<evidence type="ECO:0000256" key="2">
    <source>
        <dbReference type="ARBA" id="ARBA00011748"/>
    </source>
</evidence>
<evidence type="ECO:0000256" key="4">
    <source>
        <dbReference type="ARBA" id="ARBA00022801"/>
    </source>
</evidence>
<keyword evidence="4 9" id="KW-0378">Hydrolase</keyword>
<evidence type="ECO:0000259" key="11">
    <source>
        <dbReference type="SMART" id="SM00872"/>
    </source>
</evidence>
<dbReference type="InterPro" id="IPR015341">
    <property type="entry name" value="Glyco_hydro_38_cen"/>
</dbReference>
<comment type="similarity">
    <text evidence="1 9">Belongs to the glycosyl hydrolase 38 family.</text>
</comment>
<dbReference type="Gene3D" id="3.20.110.10">
    <property type="entry name" value="Glycoside hydrolase 38, N terminal domain"/>
    <property type="match status" value="1"/>
</dbReference>
<dbReference type="PANTHER" id="PTHR11607:SF70">
    <property type="entry name" value="ALPHA-MANNOSIDASE"/>
    <property type="match status" value="1"/>
</dbReference>
<comment type="cofactor">
    <cofactor evidence="9">
        <name>Zn(2+)</name>
        <dbReference type="ChEBI" id="CHEBI:29105"/>
    </cofactor>
    <text evidence="9">Binds 1 zinc ion per subunit.</text>
</comment>